<dbReference type="PANTHER" id="PTHR11570:SF0">
    <property type="entry name" value="S-ADENOSYLMETHIONINE DECARBOXYLASE PROENZYME"/>
    <property type="match status" value="1"/>
</dbReference>
<protein>
    <submittedName>
        <fullName evidence="1">Adenosylmethionine decarboxylase</fullName>
    </submittedName>
</protein>
<comment type="caution">
    <text evidence="1">The sequence shown here is derived from an EMBL/GenBank/DDBJ whole genome shotgun (WGS) entry which is preliminary data.</text>
</comment>
<dbReference type="PANTHER" id="PTHR11570">
    <property type="entry name" value="S-ADENOSYLMETHIONINE DECARBOXYLASE"/>
    <property type="match status" value="1"/>
</dbReference>
<accession>A0ABS5V6R1</accession>
<gene>
    <name evidence="1" type="ORF">KJI95_13895</name>
</gene>
<proteinExistence type="predicted"/>
<dbReference type="InterPro" id="IPR048283">
    <property type="entry name" value="AdoMetDC-like"/>
</dbReference>
<dbReference type="RefSeq" id="WP_214507802.1">
    <property type="nucleotide sequence ID" value="NZ_JAHEPS010000005.1"/>
</dbReference>
<reference evidence="1 2" key="1">
    <citation type="submission" date="2021-05" db="EMBL/GenBank/DDBJ databases">
        <title>Shewanella sp. JM162201.</title>
        <authorList>
            <person name="Xu S."/>
            <person name="Li A."/>
        </authorList>
    </citation>
    <scope>NUCLEOTIDE SEQUENCE [LARGE SCALE GENOMIC DNA]</scope>
    <source>
        <strain evidence="1 2">JM162201</strain>
    </source>
</reference>
<dbReference type="SUPFAM" id="SSF56276">
    <property type="entry name" value="S-adenosylmethionine decarboxylase"/>
    <property type="match status" value="1"/>
</dbReference>
<dbReference type="Proteomes" id="UP001195903">
    <property type="component" value="Unassembled WGS sequence"/>
</dbReference>
<dbReference type="EMBL" id="JAHEPS010000005">
    <property type="protein sequence ID" value="MBT1445610.1"/>
    <property type="molecule type" value="Genomic_DNA"/>
</dbReference>
<dbReference type="Gene3D" id="3.60.90.10">
    <property type="entry name" value="S-adenosylmethionine decarboxylase"/>
    <property type="match status" value="1"/>
</dbReference>
<dbReference type="PROSITE" id="PS01336">
    <property type="entry name" value="ADOMETDC"/>
    <property type="match status" value="1"/>
</dbReference>
<keyword evidence="2" id="KW-1185">Reference proteome</keyword>
<evidence type="ECO:0000313" key="1">
    <source>
        <dbReference type="EMBL" id="MBT1445610.1"/>
    </source>
</evidence>
<name>A0ABS5V6R1_9GAMM</name>
<dbReference type="InterPro" id="IPR016067">
    <property type="entry name" value="S-AdoMet_deCO2ase_core"/>
</dbReference>
<sequence length="336" mass="38108">MFFEGSEKKLELIVTPRFLQSGQFAESAQFGQSGDNAKKGKNGEKGSLRQLGREFWQTVVRRANADILSTLSNGYCDAYLLSESSLFVWNNRALMLTCGNTRLADAACYLIDAFGEQNIAFVSYQRKNEYLSHLQQSTFAEDLKAIRERLAGDAFRIGHLDSHHHYLYTSSKPFLASPMDETRELLMYHIRGDAAEYLRSSTQSAATVRALLRLDTLLPGFEFDDHLFSPFGYSINGLCDDYYMTIHITPQENSSYVSFETNLPARGEHRLLFSKLLSILNPGSWDEIGFNSASHTEHYPAHLCLGSCELNLTPGYRVSFCHYQQLCHEELMPEPM</sequence>
<organism evidence="1 2">
    <name type="scientific">Shewanella jiangmenensis</name>
    <dbReference type="NCBI Taxonomy" id="2837387"/>
    <lineage>
        <taxon>Bacteria</taxon>
        <taxon>Pseudomonadati</taxon>
        <taxon>Pseudomonadota</taxon>
        <taxon>Gammaproteobacteria</taxon>
        <taxon>Alteromonadales</taxon>
        <taxon>Shewanellaceae</taxon>
        <taxon>Shewanella</taxon>
    </lineage>
</organism>
<dbReference type="InterPro" id="IPR018166">
    <property type="entry name" value="S-AdoMet_deCO2ase_CS"/>
</dbReference>
<dbReference type="Pfam" id="PF01536">
    <property type="entry name" value="SAM_decarbox"/>
    <property type="match status" value="1"/>
</dbReference>
<evidence type="ECO:0000313" key="2">
    <source>
        <dbReference type="Proteomes" id="UP001195903"/>
    </source>
</evidence>